<feature type="domain" description="Protein CotJB" evidence="1">
    <location>
        <begin position="9"/>
        <end position="84"/>
    </location>
</feature>
<keyword evidence="4" id="KW-1185">Reference proteome</keyword>
<dbReference type="InterPro" id="IPR016571">
    <property type="entry name" value="Spore_coat_assembly_CotJB"/>
</dbReference>
<evidence type="ECO:0000259" key="1">
    <source>
        <dbReference type="Pfam" id="PF12652"/>
    </source>
</evidence>
<dbReference type="Proteomes" id="UP001299409">
    <property type="component" value="Unassembled WGS sequence"/>
</dbReference>
<dbReference type="PIRSF" id="PIRSF010606">
    <property type="entry name" value="Spore_coat_CotJB"/>
    <property type="match status" value="1"/>
</dbReference>
<name>A0A6N3EQZ1_9FIRM</name>
<organism evidence="3">
    <name type="scientific">Intestinibacter bartlettii</name>
    <dbReference type="NCBI Taxonomy" id="261299"/>
    <lineage>
        <taxon>Bacteria</taxon>
        <taxon>Bacillati</taxon>
        <taxon>Bacillota</taxon>
        <taxon>Clostridia</taxon>
        <taxon>Peptostreptococcales</taxon>
        <taxon>Peptostreptococcaceae</taxon>
        <taxon>Intestinibacter</taxon>
    </lineage>
</organism>
<reference evidence="2 4" key="2">
    <citation type="submission" date="2021-10" db="EMBL/GenBank/DDBJ databases">
        <title>Collection of gut derived symbiotic bacterial strains cultured from healthy donors.</title>
        <authorList>
            <person name="Lin H."/>
            <person name="Littmann E."/>
            <person name="Claire K."/>
            <person name="Pamer E."/>
        </authorList>
    </citation>
    <scope>NUCLEOTIDE SEQUENCE [LARGE SCALE GENOMIC DNA]</scope>
    <source>
        <strain evidence="2 4">MSK.17.68</strain>
    </source>
</reference>
<evidence type="ECO:0000313" key="2">
    <source>
        <dbReference type="EMBL" id="MCB5447407.1"/>
    </source>
</evidence>
<sequence length="89" mass="10444">MRQSTCRYDLIKAVMELGFAAVDMNLYLDNNPDDQTAVSTYNSFVSQYAKARCNYEKQYGPLTNFGHAPSNCPWQWVEAPWPWEKEFYM</sequence>
<dbReference type="InterPro" id="IPR024207">
    <property type="entry name" value="CotJB_dom"/>
</dbReference>
<evidence type="ECO:0000313" key="4">
    <source>
        <dbReference type="Proteomes" id="UP001299409"/>
    </source>
</evidence>
<keyword evidence="2" id="KW-0167">Capsid protein</keyword>
<dbReference type="AlphaFoldDB" id="A0A6N3EQZ1"/>
<accession>A0A6N3EQZ1</accession>
<evidence type="ECO:0000313" key="3">
    <source>
        <dbReference type="EMBL" id="VYU44056.1"/>
    </source>
</evidence>
<keyword evidence="2" id="KW-0946">Virion</keyword>
<dbReference type="RefSeq" id="WP_007287777.1">
    <property type="nucleotide sequence ID" value="NZ_BAABXU010000001.1"/>
</dbReference>
<dbReference type="GeneID" id="89565518"/>
<proteinExistence type="predicted"/>
<dbReference type="EMBL" id="JAJBMB010000022">
    <property type="protein sequence ID" value="MCB5447407.1"/>
    <property type="molecule type" value="Genomic_DNA"/>
</dbReference>
<reference evidence="3" key="1">
    <citation type="submission" date="2019-11" db="EMBL/GenBank/DDBJ databases">
        <authorList>
            <person name="Feng L."/>
        </authorList>
    </citation>
    <scope>NUCLEOTIDE SEQUENCE</scope>
    <source>
        <strain evidence="3">IbartlettiiLFYP30</strain>
    </source>
</reference>
<gene>
    <name evidence="3" type="ORF">IBLFYP30_02692</name>
    <name evidence="2" type="ORF">LIP50_14470</name>
</gene>
<protein>
    <submittedName>
        <fullName evidence="3">CotJB protein</fullName>
    </submittedName>
    <submittedName>
        <fullName evidence="2">Spore coat protein CotJB</fullName>
    </submittedName>
</protein>
<dbReference type="Pfam" id="PF12652">
    <property type="entry name" value="CotJB"/>
    <property type="match status" value="1"/>
</dbReference>
<dbReference type="EMBL" id="CACRUE010000039">
    <property type="protein sequence ID" value="VYU44056.1"/>
    <property type="molecule type" value="Genomic_DNA"/>
</dbReference>